<keyword evidence="1" id="KW-0489">Methyltransferase</keyword>
<reference evidence="1 2" key="1">
    <citation type="submission" date="2018-06" db="EMBL/GenBank/DDBJ databases">
        <title>Streptacidiphilus pinicola sp. nov., isolated from pine grove soil.</title>
        <authorList>
            <person name="Roh S.G."/>
            <person name="Park S."/>
            <person name="Kim M.-K."/>
            <person name="Yun B.-R."/>
            <person name="Park J."/>
            <person name="Kim M.J."/>
            <person name="Kim Y.S."/>
            <person name="Kim S.B."/>
        </authorList>
    </citation>
    <scope>NUCLEOTIDE SEQUENCE [LARGE SCALE GENOMIC DNA]</scope>
    <source>
        <strain evidence="1 2">MMS16-CNU450</strain>
    </source>
</reference>
<dbReference type="EMBL" id="QKYN01000097">
    <property type="protein sequence ID" value="RAG83050.1"/>
    <property type="molecule type" value="Genomic_DNA"/>
</dbReference>
<dbReference type="GO" id="GO:0008168">
    <property type="term" value="F:methyltransferase activity"/>
    <property type="evidence" value="ECO:0007669"/>
    <property type="project" value="UniProtKB-KW"/>
</dbReference>
<evidence type="ECO:0000313" key="2">
    <source>
        <dbReference type="Proteomes" id="UP000248889"/>
    </source>
</evidence>
<organism evidence="1 2">
    <name type="scientific">Streptacidiphilus pinicola</name>
    <dbReference type="NCBI Taxonomy" id="2219663"/>
    <lineage>
        <taxon>Bacteria</taxon>
        <taxon>Bacillati</taxon>
        <taxon>Actinomycetota</taxon>
        <taxon>Actinomycetes</taxon>
        <taxon>Kitasatosporales</taxon>
        <taxon>Streptomycetaceae</taxon>
        <taxon>Streptacidiphilus</taxon>
    </lineage>
</organism>
<dbReference type="Gene3D" id="3.40.50.150">
    <property type="entry name" value="Vaccinia Virus protein VP39"/>
    <property type="match status" value="1"/>
</dbReference>
<comment type="caution">
    <text evidence="1">The sequence shown here is derived from an EMBL/GenBank/DDBJ whole genome shotgun (WGS) entry which is preliminary data.</text>
</comment>
<dbReference type="SUPFAM" id="SSF53335">
    <property type="entry name" value="S-adenosyl-L-methionine-dependent methyltransferases"/>
    <property type="match status" value="1"/>
</dbReference>
<dbReference type="Proteomes" id="UP000248889">
    <property type="component" value="Unassembled WGS sequence"/>
</dbReference>
<dbReference type="GO" id="GO:0032259">
    <property type="term" value="P:methylation"/>
    <property type="evidence" value="ECO:0007669"/>
    <property type="project" value="UniProtKB-KW"/>
</dbReference>
<name>A0A2X0K733_9ACTN</name>
<dbReference type="OrthoDB" id="9804312at2"/>
<sequence>MNDVIEDWEPFYTATAGSPVRALCLLAIDAAGDPGGRLAVDLGAGAGRESAALLAAGWRVLALDGAAGAHLRIEASVPPADRNRLSVAEQSFAALDELPEAGLVYAGYALPFQRPEVFARTWSLIRGALRPGSGAILAVNLFGPRDTWADDPELTTHSLEEARALLDGLQILALREQEREGVAVTGPKHWHELDLLARA</sequence>
<proteinExistence type="predicted"/>
<keyword evidence="2" id="KW-1185">Reference proteome</keyword>
<dbReference type="AlphaFoldDB" id="A0A2X0K733"/>
<protein>
    <submittedName>
        <fullName evidence="1">SAM-dependent methyltransferase</fullName>
    </submittedName>
</protein>
<keyword evidence="1" id="KW-0808">Transferase</keyword>
<gene>
    <name evidence="1" type="ORF">DN069_24585</name>
</gene>
<evidence type="ECO:0000313" key="1">
    <source>
        <dbReference type="EMBL" id="RAG83050.1"/>
    </source>
</evidence>
<dbReference type="InterPro" id="IPR029063">
    <property type="entry name" value="SAM-dependent_MTases_sf"/>
</dbReference>
<accession>A0A2X0K733</accession>